<comment type="caution">
    <text evidence="1">The sequence shown here is derived from an EMBL/GenBank/DDBJ whole genome shotgun (WGS) entry which is preliminary data.</text>
</comment>
<dbReference type="Proteomes" id="UP000659654">
    <property type="component" value="Unassembled WGS sequence"/>
</dbReference>
<protein>
    <submittedName>
        <fullName evidence="1">(pine wood nematode) hypothetical protein</fullName>
    </submittedName>
</protein>
<evidence type="ECO:0000313" key="1">
    <source>
        <dbReference type="EMBL" id="CAD5225525.1"/>
    </source>
</evidence>
<reference evidence="1" key="1">
    <citation type="submission" date="2020-09" db="EMBL/GenBank/DDBJ databases">
        <authorList>
            <person name="Kikuchi T."/>
        </authorList>
    </citation>
    <scope>NUCLEOTIDE SEQUENCE</scope>
    <source>
        <strain evidence="1">Ka4C1</strain>
    </source>
</reference>
<evidence type="ECO:0000313" key="2">
    <source>
        <dbReference type="Proteomes" id="UP000659654"/>
    </source>
</evidence>
<dbReference type="EMBL" id="CAJFDI010000004">
    <property type="protein sequence ID" value="CAD5225525.1"/>
    <property type="molecule type" value="Genomic_DNA"/>
</dbReference>
<sequence>MRLNTECLQGFIGYYIKFSGFNETDLKCVRILRLTRRSRRLFLDDYSVAIEYCEDKPRVRIALTDVTKKEAELTCAPPQYYQPRERYPDLYISSCVEPVDILWFIPYVDSLTLGKYDGKLIRDDAVESESKKSKFDDEEKVWKEYEEVTIRLIKSLENVKMKNIACNIGQIKVLSHLLIADTWIVSNDDFTVERYNKRLIVEVSSPHKCLVDFLDLAYGTKCDDTEKLEILILDGYEDCHITDIHKLQEYLPLLQNIIIYWNYDGGNLATAIVEPLMATKFERPMKITIATDDSYSDDDYIIEMVNLILKWRELDPNVSIKLCITDKYGIEDQLSDEVLHEFKKIASTPDWPQEYSFLGDRLEVIVTEEID</sequence>
<dbReference type="Proteomes" id="UP000582659">
    <property type="component" value="Unassembled WGS sequence"/>
</dbReference>
<dbReference type="EMBL" id="CAJFCV020000004">
    <property type="protein sequence ID" value="CAG9114689.1"/>
    <property type="molecule type" value="Genomic_DNA"/>
</dbReference>
<proteinExistence type="predicted"/>
<accession>A0A7I8WRW4</accession>
<organism evidence="1 2">
    <name type="scientific">Bursaphelenchus xylophilus</name>
    <name type="common">Pinewood nematode worm</name>
    <name type="synonym">Aphelenchoides xylophilus</name>
    <dbReference type="NCBI Taxonomy" id="6326"/>
    <lineage>
        <taxon>Eukaryota</taxon>
        <taxon>Metazoa</taxon>
        <taxon>Ecdysozoa</taxon>
        <taxon>Nematoda</taxon>
        <taxon>Chromadorea</taxon>
        <taxon>Rhabditida</taxon>
        <taxon>Tylenchina</taxon>
        <taxon>Tylenchomorpha</taxon>
        <taxon>Aphelenchoidea</taxon>
        <taxon>Aphelenchoididae</taxon>
        <taxon>Bursaphelenchus</taxon>
    </lineage>
</organism>
<name>A0A7I8WRW4_BURXY</name>
<keyword evidence="2" id="KW-1185">Reference proteome</keyword>
<dbReference type="AlphaFoldDB" id="A0A7I8WRW4"/>
<gene>
    <name evidence="1" type="ORF">BXYJ_LOCUS8588</name>
</gene>